<evidence type="ECO:0000313" key="3">
    <source>
        <dbReference type="EMBL" id="CUV03347.1"/>
    </source>
</evidence>
<dbReference type="InterPro" id="IPR037523">
    <property type="entry name" value="VOC_core"/>
</dbReference>
<feature type="domain" description="VOC" evidence="2">
    <location>
        <begin position="3"/>
        <end position="133"/>
    </location>
</feature>
<dbReference type="PANTHER" id="PTHR43048">
    <property type="entry name" value="METHYLMALONYL-COA EPIMERASE"/>
    <property type="match status" value="1"/>
</dbReference>
<gene>
    <name evidence="3" type="ORF">MGWOODY_Clf1985</name>
</gene>
<organism evidence="3">
    <name type="scientific">hydrothermal vent metagenome</name>
    <dbReference type="NCBI Taxonomy" id="652676"/>
    <lineage>
        <taxon>unclassified sequences</taxon>
        <taxon>metagenomes</taxon>
        <taxon>ecological metagenomes</taxon>
    </lineage>
</organism>
<protein>
    <recommendedName>
        <fullName evidence="2">VOC domain-containing protein</fullName>
    </recommendedName>
</protein>
<dbReference type="Pfam" id="PF00903">
    <property type="entry name" value="Glyoxalase"/>
    <property type="match status" value="1"/>
</dbReference>
<accession>A0A161K860</accession>
<dbReference type="GO" id="GO:0046872">
    <property type="term" value="F:metal ion binding"/>
    <property type="evidence" value="ECO:0007669"/>
    <property type="project" value="UniProtKB-KW"/>
</dbReference>
<dbReference type="InterPro" id="IPR029068">
    <property type="entry name" value="Glyas_Bleomycin-R_OHBP_Dase"/>
</dbReference>
<proteinExistence type="predicted"/>
<evidence type="ECO:0000259" key="2">
    <source>
        <dbReference type="PROSITE" id="PS51819"/>
    </source>
</evidence>
<dbReference type="PROSITE" id="PS51819">
    <property type="entry name" value="VOC"/>
    <property type="match status" value="1"/>
</dbReference>
<dbReference type="InterPro" id="IPR051785">
    <property type="entry name" value="MMCE/EMCE_epimerase"/>
</dbReference>
<dbReference type="AlphaFoldDB" id="A0A161K860"/>
<keyword evidence="1" id="KW-0479">Metal-binding</keyword>
<sequence length="142" mass="15310">MPKIKHIAIATQDAEKTAGFYKDVFGLREIAQLESANANGYFLSDGNVNMAILDFQNDDVAGERGKDYSGIHHIGFEVEDLADVEAKLAANNSAPMDKVNKALGVGMGDGPRHANVEIKYTGPNGEMIDVSEHGWVGTRGFD</sequence>
<dbReference type="InterPro" id="IPR004360">
    <property type="entry name" value="Glyas_Fos-R_dOase_dom"/>
</dbReference>
<dbReference type="PANTHER" id="PTHR43048:SF3">
    <property type="entry name" value="METHYLMALONYL-COA EPIMERASE, MITOCHONDRIAL"/>
    <property type="match status" value="1"/>
</dbReference>
<dbReference type="GO" id="GO:0004493">
    <property type="term" value="F:methylmalonyl-CoA epimerase activity"/>
    <property type="evidence" value="ECO:0007669"/>
    <property type="project" value="TreeGrafter"/>
</dbReference>
<evidence type="ECO:0000256" key="1">
    <source>
        <dbReference type="ARBA" id="ARBA00022723"/>
    </source>
</evidence>
<dbReference type="GO" id="GO:0046491">
    <property type="term" value="P:L-methylmalonyl-CoA metabolic process"/>
    <property type="evidence" value="ECO:0007669"/>
    <property type="project" value="TreeGrafter"/>
</dbReference>
<dbReference type="EMBL" id="FAXA01000394">
    <property type="protein sequence ID" value="CUV03347.1"/>
    <property type="molecule type" value="Genomic_DNA"/>
</dbReference>
<dbReference type="Gene3D" id="3.10.180.10">
    <property type="entry name" value="2,3-Dihydroxybiphenyl 1,2-Dioxygenase, domain 1"/>
    <property type="match status" value="1"/>
</dbReference>
<dbReference type="SUPFAM" id="SSF54593">
    <property type="entry name" value="Glyoxalase/Bleomycin resistance protein/Dihydroxybiphenyl dioxygenase"/>
    <property type="match status" value="1"/>
</dbReference>
<reference evidence="3" key="1">
    <citation type="submission" date="2015-10" db="EMBL/GenBank/DDBJ databases">
        <authorList>
            <person name="Gilbert D.G."/>
        </authorList>
    </citation>
    <scope>NUCLEOTIDE SEQUENCE</scope>
</reference>
<name>A0A161K860_9ZZZZ</name>